<keyword evidence="5" id="KW-1185">Reference proteome</keyword>
<name>A0A364K489_9BACL</name>
<feature type="DNA-binding region" description="H-T-H motif" evidence="2">
    <location>
        <begin position="31"/>
        <end position="50"/>
    </location>
</feature>
<dbReference type="PANTHER" id="PTHR30055">
    <property type="entry name" value="HTH-TYPE TRANSCRIPTIONAL REGULATOR RUTR"/>
    <property type="match status" value="1"/>
</dbReference>
<dbReference type="OrthoDB" id="277085at2"/>
<evidence type="ECO:0000313" key="4">
    <source>
        <dbReference type="EMBL" id="RAL24172.1"/>
    </source>
</evidence>
<dbReference type="Proteomes" id="UP000251213">
    <property type="component" value="Unassembled WGS sequence"/>
</dbReference>
<dbReference type="Gene3D" id="1.10.357.10">
    <property type="entry name" value="Tetracycline Repressor, domain 2"/>
    <property type="match status" value="1"/>
</dbReference>
<accession>A0A364K489</accession>
<keyword evidence="1 2" id="KW-0238">DNA-binding</keyword>
<evidence type="ECO:0000256" key="2">
    <source>
        <dbReference type="PROSITE-ProRule" id="PRU00335"/>
    </source>
</evidence>
<dbReference type="PROSITE" id="PS50977">
    <property type="entry name" value="HTH_TETR_2"/>
    <property type="match status" value="1"/>
</dbReference>
<proteinExistence type="predicted"/>
<dbReference type="RefSeq" id="WP_113659165.1">
    <property type="nucleotide sequence ID" value="NZ_KZ845667.1"/>
</dbReference>
<dbReference type="GO" id="GO:0003700">
    <property type="term" value="F:DNA-binding transcription factor activity"/>
    <property type="evidence" value="ECO:0007669"/>
    <property type="project" value="TreeGrafter"/>
</dbReference>
<sequence length="197" mass="22643">MEINDIHLSTSDKIMLAAIDLMAEKGYKGVSTKEIAAVAGVSEMTLFRHFGSKKNLLETAVDRFHYSVEMKKLFSQNLVWDLEEDLLLISKSYHAIMNRNRKMFLIALKEGNHLSNSYEKMNKHPRQLKELLVKYFTTMQERGKMISTNTEAQAMSFMWMNYGAFISNLVSDVPLTSISMEEFIRTSVQLFARALTP</sequence>
<comment type="caution">
    <text evidence="4">The sequence shown here is derived from an EMBL/GenBank/DDBJ whole genome shotgun (WGS) entry which is preliminary data.</text>
</comment>
<evidence type="ECO:0000256" key="1">
    <source>
        <dbReference type="ARBA" id="ARBA00023125"/>
    </source>
</evidence>
<dbReference type="InterPro" id="IPR001647">
    <property type="entry name" value="HTH_TetR"/>
</dbReference>
<dbReference type="EMBL" id="QJKK01000005">
    <property type="protein sequence ID" value="RAL24172.1"/>
    <property type="molecule type" value="Genomic_DNA"/>
</dbReference>
<reference evidence="4 5" key="1">
    <citation type="submission" date="2018-06" db="EMBL/GenBank/DDBJ databases">
        <title>Thermoflavimicrobium daqus sp. nov., a thermophilic microbe isolated from Moutai-flavour Daqu.</title>
        <authorList>
            <person name="Wang X."/>
            <person name="Zhou H."/>
        </authorList>
    </citation>
    <scope>NUCLEOTIDE SEQUENCE [LARGE SCALE GENOMIC DNA]</scope>
    <source>
        <strain evidence="4 5">FBKL4.011</strain>
    </source>
</reference>
<dbReference type="AlphaFoldDB" id="A0A364K489"/>
<organism evidence="4 5">
    <name type="scientific">Thermoflavimicrobium daqui</name>
    <dbReference type="NCBI Taxonomy" id="2137476"/>
    <lineage>
        <taxon>Bacteria</taxon>
        <taxon>Bacillati</taxon>
        <taxon>Bacillota</taxon>
        <taxon>Bacilli</taxon>
        <taxon>Bacillales</taxon>
        <taxon>Thermoactinomycetaceae</taxon>
        <taxon>Thermoflavimicrobium</taxon>
    </lineage>
</organism>
<feature type="domain" description="HTH tetR-type" evidence="3">
    <location>
        <begin position="8"/>
        <end position="68"/>
    </location>
</feature>
<reference evidence="4 5" key="2">
    <citation type="submission" date="2018-06" db="EMBL/GenBank/DDBJ databases">
        <authorList>
            <person name="Zhirakovskaya E."/>
        </authorList>
    </citation>
    <scope>NUCLEOTIDE SEQUENCE [LARGE SCALE GENOMIC DNA]</scope>
    <source>
        <strain evidence="4 5">FBKL4.011</strain>
    </source>
</reference>
<gene>
    <name evidence="4" type="ORF">DL897_10840</name>
</gene>
<dbReference type="PANTHER" id="PTHR30055:SF226">
    <property type="entry name" value="HTH-TYPE TRANSCRIPTIONAL REGULATOR PKSA"/>
    <property type="match status" value="1"/>
</dbReference>
<dbReference type="GO" id="GO:0000976">
    <property type="term" value="F:transcription cis-regulatory region binding"/>
    <property type="evidence" value="ECO:0007669"/>
    <property type="project" value="TreeGrafter"/>
</dbReference>
<protein>
    <submittedName>
        <fullName evidence="4">TetR/AcrR family transcriptional regulator</fullName>
    </submittedName>
</protein>
<evidence type="ECO:0000259" key="3">
    <source>
        <dbReference type="PROSITE" id="PS50977"/>
    </source>
</evidence>
<dbReference type="SUPFAM" id="SSF46689">
    <property type="entry name" value="Homeodomain-like"/>
    <property type="match status" value="1"/>
</dbReference>
<dbReference type="InterPro" id="IPR050109">
    <property type="entry name" value="HTH-type_TetR-like_transc_reg"/>
</dbReference>
<evidence type="ECO:0000313" key="5">
    <source>
        <dbReference type="Proteomes" id="UP000251213"/>
    </source>
</evidence>
<dbReference type="PRINTS" id="PR00455">
    <property type="entry name" value="HTHTETR"/>
</dbReference>
<dbReference type="InterPro" id="IPR009057">
    <property type="entry name" value="Homeodomain-like_sf"/>
</dbReference>
<dbReference type="Pfam" id="PF00440">
    <property type="entry name" value="TetR_N"/>
    <property type="match status" value="1"/>
</dbReference>